<keyword evidence="2" id="KW-1185">Reference proteome</keyword>
<reference evidence="1 2" key="1">
    <citation type="submission" date="2015-09" db="EMBL/GenBank/DDBJ databases">
        <authorList>
            <consortium name="Swine Surveillance"/>
        </authorList>
    </citation>
    <scope>NUCLEOTIDE SEQUENCE [LARGE SCALE GENOMIC DNA]</scope>
    <source>
        <strain evidence="1 2">CECT 4357</strain>
    </source>
</reference>
<dbReference type="Proteomes" id="UP000051587">
    <property type="component" value="Unassembled WGS sequence"/>
</dbReference>
<evidence type="ECO:0000313" key="1">
    <source>
        <dbReference type="EMBL" id="CUH66163.1"/>
    </source>
</evidence>
<organism evidence="1 2">
    <name type="scientific">Thalassovita gelatinovora</name>
    <name type="common">Thalassobius gelatinovorus</name>
    <dbReference type="NCBI Taxonomy" id="53501"/>
    <lineage>
        <taxon>Bacteria</taxon>
        <taxon>Pseudomonadati</taxon>
        <taxon>Pseudomonadota</taxon>
        <taxon>Alphaproteobacteria</taxon>
        <taxon>Rhodobacterales</taxon>
        <taxon>Roseobacteraceae</taxon>
        <taxon>Thalassovita</taxon>
    </lineage>
</organism>
<proteinExistence type="predicted"/>
<dbReference type="EMBL" id="CYSA01000022">
    <property type="protein sequence ID" value="CUH66163.1"/>
    <property type="molecule type" value="Genomic_DNA"/>
</dbReference>
<protein>
    <submittedName>
        <fullName evidence="1">Uncharacterized protein</fullName>
    </submittedName>
</protein>
<sequence>MIARTGFDGGAQIPIGNLAQHVLRIGGFAPKLPIDPANNHDCCNRSDKNHRDKRTDLNLRTKRIGFRDTRLCCVHADFQPLNQSCELCICCPAGCRGPTVADLECGVIPILTSFFQRRLD</sequence>
<gene>
    <name evidence="1" type="ORF">TG4357_02271</name>
</gene>
<name>A0A0P1G0H4_THAGE</name>
<dbReference type="AlphaFoldDB" id="A0A0P1G0H4"/>
<accession>A0A0P1G0H4</accession>
<evidence type="ECO:0000313" key="2">
    <source>
        <dbReference type="Proteomes" id="UP000051587"/>
    </source>
</evidence>